<evidence type="ECO:0000313" key="2">
    <source>
        <dbReference type="EMBL" id="KAK3183936.1"/>
    </source>
</evidence>
<dbReference type="InterPro" id="IPR036397">
    <property type="entry name" value="RNaseH_sf"/>
</dbReference>
<name>A0AAD9ZKM0_9ROSI</name>
<keyword evidence="3" id="KW-1185">Reference proteome</keyword>
<dbReference type="CDD" id="cd06222">
    <property type="entry name" value="RNase_H_like"/>
    <property type="match status" value="1"/>
</dbReference>
<gene>
    <name evidence="2" type="ORF">Dsin_031222</name>
</gene>
<dbReference type="InterPro" id="IPR044730">
    <property type="entry name" value="RNase_H-like_dom_plant"/>
</dbReference>
<organism evidence="2 3">
    <name type="scientific">Dipteronia sinensis</name>
    <dbReference type="NCBI Taxonomy" id="43782"/>
    <lineage>
        <taxon>Eukaryota</taxon>
        <taxon>Viridiplantae</taxon>
        <taxon>Streptophyta</taxon>
        <taxon>Embryophyta</taxon>
        <taxon>Tracheophyta</taxon>
        <taxon>Spermatophyta</taxon>
        <taxon>Magnoliopsida</taxon>
        <taxon>eudicotyledons</taxon>
        <taxon>Gunneridae</taxon>
        <taxon>Pentapetalae</taxon>
        <taxon>rosids</taxon>
        <taxon>malvids</taxon>
        <taxon>Sapindales</taxon>
        <taxon>Sapindaceae</taxon>
        <taxon>Hippocastanoideae</taxon>
        <taxon>Acereae</taxon>
        <taxon>Dipteronia</taxon>
    </lineage>
</organism>
<feature type="domain" description="RNase H type-1" evidence="1">
    <location>
        <begin position="31"/>
        <end position="119"/>
    </location>
</feature>
<sequence>MFVRRISIWHNESMKNLMDELLTLQRLHVSGFVKGCFVIHLGVCFAFEVELAAVVHAIDYAWTFGWRQFLLESDSAFLVAILRARFCKVPWRWRLAWDRCLSWLSQMDFVVTHIYWEGKRCRLLRV</sequence>
<protein>
    <recommendedName>
        <fullName evidence="1">RNase H type-1 domain-containing protein</fullName>
    </recommendedName>
</protein>
<evidence type="ECO:0000313" key="3">
    <source>
        <dbReference type="Proteomes" id="UP001281410"/>
    </source>
</evidence>
<comment type="caution">
    <text evidence="2">The sequence shown here is derived from an EMBL/GenBank/DDBJ whole genome shotgun (WGS) entry which is preliminary data.</text>
</comment>
<dbReference type="GO" id="GO:0004523">
    <property type="term" value="F:RNA-DNA hybrid ribonuclease activity"/>
    <property type="evidence" value="ECO:0007669"/>
    <property type="project" value="InterPro"/>
</dbReference>
<dbReference type="Pfam" id="PF13456">
    <property type="entry name" value="RVT_3"/>
    <property type="match status" value="1"/>
</dbReference>
<dbReference type="InterPro" id="IPR002156">
    <property type="entry name" value="RNaseH_domain"/>
</dbReference>
<dbReference type="GO" id="GO:0003676">
    <property type="term" value="F:nucleic acid binding"/>
    <property type="evidence" value="ECO:0007669"/>
    <property type="project" value="InterPro"/>
</dbReference>
<evidence type="ECO:0000259" key="1">
    <source>
        <dbReference type="Pfam" id="PF13456"/>
    </source>
</evidence>
<dbReference type="InterPro" id="IPR012337">
    <property type="entry name" value="RNaseH-like_sf"/>
</dbReference>
<dbReference type="Gene3D" id="3.30.420.10">
    <property type="entry name" value="Ribonuclease H-like superfamily/Ribonuclease H"/>
    <property type="match status" value="1"/>
</dbReference>
<dbReference type="SUPFAM" id="SSF53098">
    <property type="entry name" value="Ribonuclease H-like"/>
    <property type="match status" value="1"/>
</dbReference>
<reference evidence="2" key="1">
    <citation type="journal article" date="2023" name="Plant J.">
        <title>Genome sequences and population genomics provide insights into the demographic history, inbreeding, and mutation load of two 'living fossil' tree species of Dipteronia.</title>
        <authorList>
            <person name="Feng Y."/>
            <person name="Comes H.P."/>
            <person name="Chen J."/>
            <person name="Zhu S."/>
            <person name="Lu R."/>
            <person name="Zhang X."/>
            <person name="Li P."/>
            <person name="Qiu J."/>
            <person name="Olsen K.M."/>
            <person name="Qiu Y."/>
        </authorList>
    </citation>
    <scope>NUCLEOTIDE SEQUENCE</scope>
    <source>
        <strain evidence="2">NBL</strain>
    </source>
</reference>
<dbReference type="Proteomes" id="UP001281410">
    <property type="component" value="Unassembled WGS sequence"/>
</dbReference>
<accession>A0AAD9ZKM0</accession>
<dbReference type="AlphaFoldDB" id="A0AAD9ZKM0"/>
<proteinExistence type="predicted"/>
<dbReference type="EMBL" id="JANJYJ010000010">
    <property type="protein sequence ID" value="KAK3183936.1"/>
    <property type="molecule type" value="Genomic_DNA"/>
</dbReference>